<dbReference type="AlphaFoldDB" id="A0A934M2X6"/>
<evidence type="ECO:0000256" key="1">
    <source>
        <dbReference type="SAM" id="SignalP"/>
    </source>
</evidence>
<protein>
    <recommendedName>
        <fullName evidence="2">DUF2154 domain-containing protein</fullName>
    </recommendedName>
</protein>
<gene>
    <name evidence="3" type="ORF">I6U51_06790</name>
</gene>
<dbReference type="InterPro" id="IPR031346">
    <property type="entry name" value="DUF2154_N"/>
</dbReference>
<comment type="caution">
    <text evidence="3">The sequence shown here is derived from an EMBL/GenBank/DDBJ whole genome shotgun (WGS) entry which is preliminary data.</text>
</comment>
<dbReference type="Pfam" id="PF17115">
    <property type="entry name" value="Toast_rack_N"/>
    <property type="match status" value="1"/>
</dbReference>
<keyword evidence="1" id="KW-0732">Signal</keyword>
<dbReference type="Proteomes" id="UP000622687">
    <property type="component" value="Unassembled WGS sequence"/>
</dbReference>
<dbReference type="PROSITE" id="PS51257">
    <property type="entry name" value="PROKAR_LIPOPROTEIN"/>
    <property type="match status" value="1"/>
</dbReference>
<name>A0A934M2X6_9CLOT</name>
<reference evidence="3" key="1">
    <citation type="submission" date="2020-12" db="EMBL/GenBank/DDBJ databases">
        <title>Clostridium thailandense sp. nov., a novel acetogenic bacterium isolated from peat land soil in Thailand.</title>
        <authorList>
            <person name="Chaikitkaew S."/>
            <person name="Birkeland N.K."/>
        </authorList>
    </citation>
    <scope>NUCLEOTIDE SEQUENCE</scope>
    <source>
        <strain evidence="3">DSM 17425</strain>
    </source>
</reference>
<feature type="domain" description="DUF2154" evidence="2">
    <location>
        <begin position="47"/>
        <end position="135"/>
    </location>
</feature>
<proteinExistence type="predicted"/>
<sequence>MKIRKIGLILFLSIMLLSVGCSNTSSNTNSNANASETKHETKEIDLNEAERVKTEINIGAGKLNISGDSDKLMKAEFIYNVPEWKPNVKYGVDGKVGTLLLEQPSNNKNNASNVKNDWNISLNNNIPMNLDITLGSCTGTLDLNKLNIKDLSIEMGAGNVNLNLCGNYKNSVTANITGGVCNSTIYLPKNIGVCVEVDKGVGKINANGFSVNGTKYTNEVYGKSQVNINLKVESGVGNINLELK</sequence>
<evidence type="ECO:0000313" key="4">
    <source>
        <dbReference type="Proteomes" id="UP000622687"/>
    </source>
</evidence>
<dbReference type="RefSeq" id="WP_211141917.1">
    <property type="nucleotide sequence ID" value="NZ_JAEEGB010000006.1"/>
</dbReference>
<dbReference type="EMBL" id="JAEEGB010000006">
    <property type="protein sequence ID" value="MBI6872415.1"/>
    <property type="molecule type" value="Genomic_DNA"/>
</dbReference>
<organism evidence="3 4">
    <name type="scientific">Clostridium aciditolerans</name>
    <dbReference type="NCBI Taxonomy" id="339861"/>
    <lineage>
        <taxon>Bacteria</taxon>
        <taxon>Bacillati</taxon>
        <taxon>Bacillota</taxon>
        <taxon>Clostridia</taxon>
        <taxon>Eubacteriales</taxon>
        <taxon>Clostridiaceae</taxon>
        <taxon>Clostridium</taxon>
    </lineage>
</organism>
<feature type="chain" id="PRO_5038459641" description="DUF2154 domain-containing protein" evidence="1">
    <location>
        <begin position="28"/>
        <end position="244"/>
    </location>
</feature>
<feature type="signal peptide" evidence="1">
    <location>
        <begin position="1"/>
        <end position="27"/>
    </location>
</feature>
<keyword evidence="4" id="KW-1185">Reference proteome</keyword>
<evidence type="ECO:0000313" key="3">
    <source>
        <dbReference type="EMBL" id="MBI6872415.1"/>
    </source>
</evidence>
<accession>A0A934M2X6</accession>
<evidence type="ECO:0000259" key="2">
    <source>
        <dbReference type="Pfam" id="PF17115"/>
    </source>
</evidence>